<feature type="domain" description="Sushi" evidence="6">
    <location>
        <begin position="131"/>
        <end position="188"/>
    </location>
</feature>
<dbReference type="AlphaFoldDB" id="A0A8T0EVI5"/>
<feature type="domain" description="Sushi" evidence="6">
    <location>
        <begin position="258"/>
        <end position="311"/>
    </location>
</feature>
<dbReference type="InterPro" id="IPR000436">
    <property type="entry name" value="Sushi_SCR_CCP_dom"/>
</dbReference>
<feature type="signal peptide" evidence="5">
    <location>
        <begin position="1"/>
        <end position="19"/>
    </location>
</feature>
<evidence type="ECO:0000259" key="6">
    <source>
        <dbReference type="PROSITE" id="PS50923"/>
    </source>
</evidence>
<dbReference type="PROSITE" id="PS50923">
    <property type="entry name" value="SUSHI"/>
    <property type="match status" value="4"/>
</dbReference>
<keyword evidence="1 5" id="KW-0732">Signal</keyword>
<evidence type="ECO:0000256" key="3">
    <source>
        <dbReference type="ARBA" id="ARBA00023157"/>
    </source>
</evidence>
<feature type="domain" description="Sushi" evidence="6">
    <location>
        <begin position="64"/>
        <end position="130"/>
    </location>
</feature>
<feature type="domain" description="Sushi" evidence="6">
    <location>
        <begin position="629"/>
        <end position="690"/>
    </location>
</feature>
<evidence type="ECO:0000256" key="2">
    <source>
        <dbReference type="ARBA" id="ARBA00022737"/>
    </source>
</evidence>
<dbReference type="EMBL" id="JABXBU010001863">
    <property type="protein sequence ID" value="KAF8781761.1"/>
    <property type="molecule type" value="Genomic_DNA"/>
</dbReference>
<dbReference type="CDD" id="cd00033">
    <property type="entry name" value="CCP"/>
    <property type="match status" value="3"/>
</dbReference>
<evidence type="ECO:0000256" key="4">
    <source>
        <dbReference type="PROSITE-ProRule" id="PRU00302"/>
    </source>
</evidence>
<dbReference type="PANTHER" id="PTHR45656:SF4">
    <property type="entry name" value="PROTEIN CBR-CLEC-78"/>
    <property type="match status" value="1"/>
</dbReference>
<dbReference type="Gene3D" id="2.10.70.10">
    <property type="entry name" value="Complement Module, domain 1"/>
    <property type="match status" value="6"/>
</dbReference>
<keyword evidence="3 4" id="KW-1015">Disulfide bond</keyword>
<dbReference type="PANTHER" id="PTHR45656">
    <property type="entry name" value="PROTEIN CBR-CLEC-78"/>
    <property type="match status" value="1"/>
</dbReference>
<proteinExistence type="predicted"/>
<feature type="disulfide bond" evidence="4">
    <location>
        <begin position="159"/>
        <end position="186"/>
    </location>
</feature>
<evidence type="ECO:0000256" key="5">
    <source>
        <dbReference type="SAM" id="SignalP"/>
    </source>
</evidence>
<protein>
    <submittedName>
        <fullName evidence="7">Complement factor H like protein</fullName>
    </submittedName>
</protein>
<dbReference type="Pfam" id="PF00084">
    <property type="entry name" value="Sushi"/>
    <property type="match status" value="3"/>
</dbReference>
<gene>
    <name evidence="7" type="ORF">HNY73_012126</name>
</gene>
<feature type="disulfide bond" evidence="4">
    <location>
        <begin position="282"/>
        <end position="309"/>
    </location>
</feature>
<keyword evidence="8" id="KW-1185">Reference proteome</keyword>
<evidence type="ECO:0000313" key="7">
    <source>
        <dbReference type="EMBL" id="KAF8781761.1"/>
    </source>
</evidence>
<evidence type="ECO:0000256" key="1">
    <source>
        <dbReference type="ARBA" id="ARBA00022729"/>
    </source>
</evidence>
<keyword evidence="2" id="KW-0677">Repeat</keyword>
<dbReference type="InterPro" id="IPR051277">
    <property type="entry name" value="SEZ6_CSMD_C4BPB_Regulators"/>
</dbReference>
<sequence length="691" mass="77601">MRLSLLAVTFLVIFINSVAQKEDDIPDELGNDYDYQIDSFNTEKEENFTGEPPFAEESNLKDPDECGDPPLIKNAIISQGKEIRYEVGAKVTYACEFGYTTDGLIPYSECRLSDATQSLYWTNPGIRCSPIFCDPPSHPENGKVTYSSLGFEAELHYECDSGFILKNDQGRICSTNGTWSGSEPTCQEPCFVPKVEHGKIGRYVRYYRGRRFQELTEGSKIEDNEELYLRCEPNYEPFGGPGDEKEVACIHGEWKEVPVCEPGLNKGNKKFYKTDEVFKSTCANGYKLTPGNSQFKCVEGEWEVHQTPCIAGSCLIYKIDNGGFSERVEKSELQWTLKYKRWYEYPKLPLGGTRRHGSSVYVSCDKRYTFQGKRGNLAVVTCSKGKWYPDPACLYPGTPYRNDAKISNENAENSFIRPSTTRRPLILTTQRQPSEPDTILDLNQNQNPTPYPSCGCTYRSVDDSVVALVGTEQLKYGSKVQNNDKIKFHCRHFGYSRFNGVSEITCGNCRSWHSSEFPQCVNPQISYVEHSGRSVSMLNISNAAPHHNGQYLCYMQGYRPSTFEIQVITVCPIIIETEGMSVSYTNGLDEGSVAGFHCLLPRIRSGVARTTCKANGEWANPPAKCICVAGCGLPKTENSEMIIEPHKKFYRFGESVSLSCTSGYVLSSEVVRLMCLGTSWSETVLPECIEE</sequence>
<comment type="caution">
    <text evidence="7">The sequence shown here is derived from an EMBL/GenBank/DDBJ whole genome shotgun (WGS) entry which is preliminary data.</text>
</comment>
<dbReference type="InterPro" id="IPR035976">
    <property type="entry name" value="Sushi/SCR/CCP_sf"/>
</dbReference>
<evidence type="ECO:0000313" key="8">
    <source>
        <dbReference type="Proteomes" id="UP000807504"/>
    </source>
</evidence>
<dbReference type="SMART" id="SM00032">
    <property type="entry name" value="CCP"/>
    <property type="match status" value="8"/>
</dbReference>
<reference evidence="7" key="1">
    <citation type="journal article" date="2020" name="bioRxiv">
        <title>Chromosome-level reference genome of the European wasp spider Argiope bruennichi: a resource for studies on range expansion and evolutionary adaptation.</title>
        <authorList>
            <person name="Sheffer M.M."/>
            <person name="Hoppe A."/>
            <person name="Krehenwinkel H."/>
            <person name="Uhl G."/>
            <person name="Kuss A.W."/>
            <person name="Jensen L."/>
            <person name="Jensen C."/>
            <person name="Gillespie R.G."/>
            <person name="Hoff K.J."/>
            <person name="Prost S."/>
        </authorList>
    </citation>
    <scope>NUCLEOTIDE SEQUENCE</scope>
</reference>
<dbReference type="Proteomes" id="UP000807504">
    <property type="component" value="Unassembled WGS sequence"/>
</dbReference>
<name>A0A8T0EVI5_ARGBR</name>
<dbReference type="SUPFAM" id="SSF57535">
    <property type="entry name" value="Complement control module/SCR domain"/>
    <property type="match status" value="5"/>
</dbReference>
<organism evidence="7 8">
    <name type="scientific">Argiope bruennichi</name>
    <name type="common">Wasp spider</name>
    <name type="synonym">Aranea bruennichi</name>
    <dbReference type="NCBI Taxonomy" id="94029"/>
    <lineage>
        <taxon>Eukaryota</taxon>
        <taxon>Metazoa</taxon>
        <taxon>Ecdysozoa</taxon>
        <taxon>Arthropoda</taxon>
        <taxon>Chelicerata</taxon>
        <taxon>Arachnida</taxon>
        <taxon>Araneae</taxon>
        <taxon>Araneomorphae</taxon>
        <taxon>Entelegynae</taxon>
        <taxon>Araneoidea</taxon>
        <taxon>Araneidae</taxon>
        <taxon>Argiope</taxon>
    </lineage>
</organism>
<feature type="chain" id="PRO_5035791728" evidence="5">
    <location>
        <begin position="20"/>
        <end position="691"/>
    </location>
</feature>
<reference evidence="7" key="2">
    <citation type="submission" date="2020-06" db="EMBL/GenBank/DDBJ databases">
        <authorList>
            <person name="Sheffer M."/>
        </authorList>
    </citation>
    <scope>NUCLEOTIDE SEQUENCE</scope>
</reference>
<accession>A0A8T0EVI5</accession>
<comment type="caution">
    <text evidence="4">Lacks conserved residue(s) required for the propagation of feature annotation.</text>
</comment>
<keyword evidence="4" id="KW-0768">Sushi</keyword>